<dbReference type="Pfam" id="PF20150">
    <property type="entry name" value="2EXR"/>
    <property type="match status" value="1"/>
</dbReference>
<evidence type="ECO:0000313" key="3">
    <source>
        <dbReference type="EMBL" id="KAK4032913.1"/>
    </source>
</evidence>
<dbReference type="Proteomes" id="UP001303115">
    <property type="component" value="Unassembled WGS sequence"/>
</dbReference>
<dbReference type="InterPro" id="IPR045518">
    <property type="entry name" value="2EXR"/>
</dbReference>
<proteinExistence type="predicted"/>
<evidence type="ECO:0000313" key="4">
    <source>
        <dbReference type="Proteomes" id="UP001303115"/>
    </source>
</evidence>
<evidence type="ECO:0000259" key="2">
    <source>
        <dbReference type="Pfam" id="PF20150"/>
    </source>
</evidence>
<comment type="caution">
    <text evidence="3">The sequence shown here is derived from an EMBL/GenBank/DDBJ whole genome shotgun (WGS) entry which is preliminary data.</text>
</comment>
<reference evidence="4" key="1">
    <citation type="journal article" date="2023" name="Mol. Phylogenet. Evol.">
        <title>Genome-scale phylogeny and comparative genomics of the fungal order Sordariales.</title>
        <authorList>
            <person name="Hensen N."/>
            <person name="Bonometti L."/>
            <person name="Westerberg I."/>
            <person name="Brannstrom I.O."/>
            <person name="Guillou S."/>
            <person name="Cros-Aarteil S."/>
            <person name="Calhoun S."/>
            <person name="Haridas S."/>
            <person name="Kuo A."/>
            <person name="Mondo S."/>
            <person name="Pangilinan J."/>
            <person name="Riley R."/>
            <person name="LaButti K."/>
            <person name="Andreopoulos B."/>
            <person name="Lipzen A."/>
            <person name="Chen C."/>
            <person name="Yan M."/>
            <person name="Daum C."/>
            <person name="Ng V."/>
            <person name="Clum A."/>
            <person name="Steindorff A."/>
            <person name="Ohm R.A."/>
            <person name="Martin F."/>
            <person name="Silar P."/>
            <person name="Natvig D.O."/>
            <person name="Lalanne C."/>
            <person name="Gautier V."/>
            <person name="Ament-Velasquez S.L."/>
            <person name="Kruys A."/>
            <person name="Hutchinson M.I."/>
            <person name="Powell A.J."/>
            <person name="Barry K."/>
            <person name="Miller A.N."/>
            <person name="Grigoriev I.V."/>
            <person name="Debuchy R."/>
            <person name="Gladieux P."/>
            <person name="Hiltunen Thoren M."/>
            <person name="Johannesson H."/>
        </authorList>
    </citation>
    <scope>NUCLEOTIDE SEQUENCE [LARGE SCALE GENOMIC DNA]</scope>
    <source>
        <strain evidence="4">CBS 284.82</strain>
    </source>
</reference>
<organism evidence="3 4">
    <name type="scientific">Parachaetomium inaequale</name>
    <dbReference type="NCBI Taxonomy" id="2588326"/>
    <lineage>
        <taxon>Eukaryota</taxon>
        <taxon>Fungi</taxon>
        <taxon>Dikarya</taxon>
        <taxon>Ascomycota</taxon>
        <taxon>Pezizomycotina</taxon>
        <taxon>Sordariomycetes</taxon>
        <taxon>Sordariomycetidae</taxon>
        <taxon>Sordariales</taxon>
        <taxon>Chaetomiaceae</taxon>
        <taxon>Parachaetomium</taxon>
    </lineage>
</organism>
<dbReference type="EMBL" id="MU854564">
    <property type="protein sequence ID" value="KAK4032913.1"/>
    <property type="molecule type" value="Genomic_DNA"/>
</dbReference>
<gene>
    <name evidence="3" type="ORF">C8A01DRAFT_40622</name>
</gene>
<feature type="compositionally biased region" description="Pro residues" evidence="1">
    <location>
        <begin position="52"/>
        <end position="62"/>
    </location>
</feature>
<name>A0AAN6P708_9PEZI</name>
<protein>
    <recommendedName>
        <fullName evidence="2">2EXR domain-containing protein</fullName>
    </recommendedName>
</protein>
<feature type="domain" description="2EXR" evidence="2">
    <location>
        <begin position="15"/>
        <end position="97"/>
    </location>
</feature>
<accession>A0AAN6P708</accession>
<keyword evidence="4" id="KW-1185">Reference proteome</keyword>
<sequence>MAPNPPSPPPPSMSFPLFPLLPTELQDLIWSHAASPTPAQIHFFLNPHHHPPPPLKQSPSPGPLNILPHPESGARTPISLSRTSRAARAAVARHTHHMTHNNIAHLRTTTTFPPPPQPESQSHPSMNLALDLTTDLVCFGAPDADCAGVWDVLDWGAGNRLLFGAVRRFAVRYKSGWEWPGPGSMAHDLRCPGGWAGSMSVPGAAARFCSRCVARLVERFVWLEGFWLIVDDEGGFGEGVEKGEGGEVFSSYRRTYFTPVGSEESAGVEEAGGVLERIRLNLFDPERYQRRWAASIKLGLLAWREDAPA</sequence>
<evidence type="ECO:0000256" key="1">
    <source>
        <dbReference type="SAM" id="MobiDB-lite"/>
    </source>
</evidence>
<feature type="region of interest" description="Disordered" evidence="1">
    <location>
        <begin position="45"/>
        <end position="78"/>
    </location>
</feature>
<dbReference type="AlphaFoldDB" id="A0AAN6P708"/>